<dbReference type="PANTHER" id="PTHR16305:SF28">
    <property type="entry name" value="GUANYLATE CYCLASE DOMAIN-CONTAINING PROTEIN"/>
    <property type="match status" value="1"/>
</dbReference>
<keyword evidence="6" id="KW-1185">Reference proteome</keyword>
<protein>
    <submittedName>
        <fullName evidence="5">Adenylate/guanylate cyclase domain-containing protein</fullName>
    </submittedName>
</protein>
<dbReference type="Pfam" id="PF00211">
    <property type="entry name" value="Guanylate_cyc"/>
    <property type="match status" value="1"/>
</dbReference>
<keyword evidence="2" id="KW-0067">ATP-binding</keyword>
<evidence type="ECO:0000259" key="3">
    <source>
        <dbReference type="PROSITE" id="PS50105"/>
    </source>
</evidence>
<accession>A0ABU8XTM9</accession>
<dbReference type="PROSITE" id="PS50125">
    <property type="entry name" value="GUANYLATE_CYCLASE_2"/>
    <property type="match status" value="1"/>
</dbReference>
<evidence type="ECO:0000313" key="5">
    <source>
        <dbReference type="EMBL" id="MEK0083733.1"/>
    </source>
</evidence>
<dbReference type="Proteomes" id="UP001375743">
    <property type="component" value="Unassembled WGS sequence"/>
</dbReference>
<dbReference type="Gene3D" id="3.30.70.1230">
    <property type="entry name" value="Nucleotide cyclase"/>
    <property type="match status" value="1"/>
</dbReference>
<evidence type="ECO:0000256" key="2">
    <source>
        <dbReference type="ARBA" id="ARBA00022840"/>
    </source>
</evidence>
<evidence type="ECO:0000256" key="1">
    <source>
        <dbReference type="ARBA" id="ARBA00022741"/>
    </source>
</evidence>
<dbReference type="SMART" id="SM00044">
    <property type="entry name" value="CYCc"/>
    <property type="match status" value="1"/>
</dbReference>
<dbReference type="InterPro" id="IPR001054">
    <property type="entry name" value="A/G_cyclase"/>
</dbReference>
<dbReference type="SMART" id="SM00454">
    <property type="entry name" value="SAM"/>
    <property type="match status" value="1"/>
</dbReference>
<dbReference type="PANTHER" id="PTHR16305">
    <property type="entry name" value="TESTICULAR SOLUBLE ADENYLYL CYCLASE"/>
    <property type="match status" value="1"/>
</dbReference>
<organism evidence="5 6">
    <name type="scientific">Benzoatithermus flavus</name>
    <dbReference type="NCBI Taxonomy" id="3108223"/>
    <lineage>
        <taxon>Bacteria</taxon>
        <taxon>Pseudomonadati</taxon>
        <taxon>Pseudomonadota</taxon>
        <taxon>Alphaproteobacteria</taxon>
        <taxon>Geminicoccales</taxon>
        <taxon>Geminicoccaceae</taxon>
        <taxon>Benzoatithermus</taxon>
    </lineage>
</organism>
<evidence type="ECO:0000313" key="6">
    <source>
        <dbReference type="Proteomes" id="UP001375743"/>
    </source>
</evidence>
<keyword evidence="1" id="KW-0547">Nucleotide-binding</keyword>
<feature type="domain" description="Guanylate cyclase" evidence="4">
    <location>
        <begin position="77"/>
        <end position="206"/>
    </location>
</feature>
<feature type="domain" description="SAM" evidence="3">
    <location>
        <begin position="1"/>
        <end position="61"/>
    </location>
</feature>
<dbReference type="InterPro" id="IPR029787">
    <property type="entry name" value="Nucleotide_cyclase"/>
</dbReference>
<dbReference type="InterPro" id="IPR027417">
    <property type="entry name" value="P-loop_NTPase"/>
</dbReference>
<dbReference type="SUPFAM" id="SSF47769">
    <property type="entry name" value="SAM/Pointed domain"/>
    <property type="match status" value="1"/>
</dbReference>
<dbReference type="InterPro" id="IPR041664">
    <property type="entry name" value="AAA_16"/>
</dbReference>
<dbReference type="SUPFAM" id="SSF52540">
    <property type="entry name" value="P-loop containing nucleoside triphosphate hydrolases"/>
    <property type="match status" value="1"/>
</dbReference>
<dbReference type="SUPFAM" id="SSF55073">
    <property type="entry name" value="Nucleotide cyclase"/>
    <property type="match status" value="1"/>
</dbReference>
<dbReference type="SUPFAM" id="SSF48452">
    <property type="entry name" value="TPR-like"/>
    <property type="match status" value="2"/>
</dbReference>
<dbReference type="Gene3D" id="1.10.150.50">
    <property type="entry name" value="Transcription Factor, Ets-1"/>
    <property type="match status" value="1"/>
</dbReference>
<dbReference type="Gene3D" id="3.40.50.300">
    <property type="entry name" value="P-loop containing nucleotide triphosphate hydrolases"/>
    <property type="match status" value="1"/>
</dbReference>
<dbReference type="PROSITE" id="PS50105">
    <property type="entry name" value="SAM_DOMAIN"/>
    <property type="match status" value="1"/>
</dbReference>
<dbReference type="CDD" id="cd07302">
    <property type="entry name" value="CHD"/>
    <property type="match status" value="1"/>
</dbReference>
<dbReference type="EMBL" id="JBBLZC010000009">
    <property type="protein sequence ID" value="MEK0083733.1"/>
    <property type="molecule type" value="Genomic_DNA"/>
</dbReference>
<gene>
    <name evidence="5" type="ORF">U1T56_11260</name>
</gene>
<dbReference type="InterPro" id="IPR011990">
    <property type="entry name" value="TPR-like_helical_dom_sf"/>
</dbReference>
<dbReference type="Pfam" id="PF13191">
    <property type="entry name" value="AAA_16"/>
    <property type="match status" value="1"/>
</dbReference>
<comment type="caution">
    <text evidence="5">The sequence shown here is derived from an EMBL/GenBank/DDBJ whole genome shotgun (WGS) entry which is preliminary data.</text>
</comment>
<sequence length="1109" mass="119148">MDLGAWLRNLGLGQYEQAFRDHDVDTDLLARLTAEDLKEIGVASVGHRRRLLDAIAALPAGAPAGPDAAEAERRQLTVMFADLVGSTALSRDLDPEDLRALLKAYHARVAGIVTAAGGFVAKYMGDGVLAYFGYPQAHEDDAERAIRAGLLLAAAVPLLPHPSGEPLRVRIGIATGLVVVGDLIGSGASQEETVIGETPNLAARLQALAEPDSVVIAEATRRLVGELFVCADLGAVAAKGFVEPVRAWRVLGAGPAESRSQALHGAALTPLVGREAELALLLRHWREVEAGEGRVVLIAGEPGIGKSRLLAALEERLASVPHVALRYFCSPHHQDSALHPIIVQLERAAGLAQGDSTAAKLARLEDLLIPAAPTAEDTALLAELLGLPPDGRWPPLRLTPQQKRERTFAALLRQLEGLAKAGPVLTTFEDVHWIDPSSRELLDLVVERVVHLPVLLVVTFRPELAPPWIDRPHVTLLGLDRLDRRDGAALVRQVAGDTNLPDALIAEISERTDGVPLFVEELTKAVLETGGPAGPMVVAAAPPARLAIPATLHASLLARLDRLGPAARAAAQIGAAIGREFSFALLAAVAGRSEGELSATLDRLTRAGLLFAQGNGPRAGFLFKHALVRDAAYGTLLRERRRQLHGRIAQVLEERHPEQAETTPELIAHHLTEAGETERAVRWWLKAGRRSADRSADREAVRQLRRGLELLACLPDSTERDRLELELQLAIGTPLIALSAWSGPQVATAYERAAALCERRGDTEGLGPTLFGLASNRVVRGETRAAKHFAERCHSLAERFGHPADRILAHRAMGAALMQLGAFEAAHAELAQIPVLYDPERDRSLAARCITDPRASGLSFLALVLWITGRPDQARHAAQEAARHAAELGHANTIGHIFCHGGGELAQFLHEVSAVRGYADAVLALAAEHDMPMWRGYGIVMRGWVAAQEGQPREGAVLVREGIELLDALGTVFHRTLHLGILAAIHARLGEAAAGLRVLEEARAEVARTDVRFCEAELHRLEGELRLLAGAPDEAETCLARALALARQQEARAFELRAATSLARLLCDRGRRREARDLLTAVYGWFTEGLDTPDLVDAGALLDLLAAEA</sequence>
<reference evidence="5 6" key="1">
    <citation type="submission" date="2024-01" db="EMBL/GenBank/DDBJ databases">
        <title>Multi-omics insights into the function and evolution of sodium benzoate biodegradation pathways in Benzoatithermus flavus gen. nov., sp. nov. from hot spring.</title>
        <authorList>
            <person name="Hu C.-J."/>
            <person name="Li W.-J."/>
        </authorList>
    </citation>
    <scope>NUCLEOTIDE SEQUENCE [LARGE SCALE GENOMIC DNA]</scope>
    <source>
        <strain evidence="5 6">SYSU G07066</strain>
    </source>
</reference>
<proteinExistence type="predicted"/>
<dbReference type="Gene3D" id="1.25.40.10">
    <property type="entry name" value="Tetratricopeptide repeat domain"/>
    <property type="match status" value="2"/>
</dbReference>
<dbReference type="InterPro" id="IPR001660">
    <property type="entry name" value="SAM"/>
</dbReference>
<name>A0ABU8XTM9_9PROT</name>
<dbReference type="CDD" id="cd09487">
    <property type="entry name" value="SAM_superfamily"/>
    <property type="match status" value="1"/>
</dbReference>
<evidence type="ECO:0000259" key="4">
    <source>
        <dbReference type="PROSITE" id="PS50125"/>
    </source>
</evidence>
<dbReference type="RefSeq" id="WP_418159577.1">
    <property type="nucleotide sequence ID" value="NZ_JBBLZC010000009.1"/>
</dbReference>
<dbReference type="Pfam" id="PF07647">
    <property type="entry name" value="SAM_2"/>
    <property type="match status" value="1"/>
</dbReference>
<dbReference type="InterPro" id="IPR013761">
    <property type="entry name" value="SAM/pointed_sf"/>
</dbReference>